<dbReference type="GO" id="GO:0016787">
    <property type="term" value="F:hydrolase activity"/>
    <property type="evidence" value="ECO:0007669"/>
    <property type="project" value="UniProtKB-KW"/>
</dbReference>
<evidence type="ECO:0000313" key="2">
    <source>
        <dbReference type="Proteomes" id="UP001596186"/>
    </source>
</evidence>
<dbReference type="SUPFAM" id="SSF53474">
    <property type="entry name" value="alpha/beta-Hydrolases"/>
    <property type="match status" value="1"/>
</dbReference>
<dbReference type="RefSeq" id="WP_225425210.1">
    <property type="nucleotide sequence ID" value="NZ_JBHSSN010000015.1"/>
</dbReference>
<dbReference type="EMBL" id="JBHSSN010000015">
    <property type="protein sequence ID" value="MFC6324111.1"/>
    <property type="molecule type" value="Genomic_DNA"/>
</dbReference>
<sequence length="335" mass="36686">MSKNPVYQAGMDNVASRNKNLPTGDLSNGADNFYISGEVTKTPVIFKNVYGMKIAANLFTPNDLNKETKYSAIIVGAPNGAVKEQSANLYASKMAEFGFVTISFDQVFWGDSEGTPRNAMAPDFYSESFSAAADYLTTLEYVDDEKMSVLGICASGSFALNEAKIDSRLKAIATVSLTDMGAVARGIRDSLKDSNWIDKASKQRTSEKAGAEIVYTSGTPETIDENSDAFSKEFYDFYRTQRGAANTTTQPTLTSFVKLLNFYSLSDIETVSPRPLLFVAGENAISLGFSEDAYNAASEPKELYKVKGAGHVDLYDRTELIPFEKLNDFFKNSLK</sequence>
<dbReference type="Gene3D" id="3.40.50.1820">
    <property type="entry name" value="alpha/beta hydrolase"/>
    <property type="match status" value="1"/>
</dbReference>
<comment type="caution">
    <text evidence="1">The sequence shown here is derived from an EMBL/GenBank/DDBJ whole genome shotgun (WGS) entry which is preliminary data.</text>
</comment>
<protein>
    <submittedName>
        <fullName evidence="1">Alpha/beta hydrolase</fullName>
    </submittedName>
</protein>
<keyword evidence="2" id="KW-1185">Reference proteome</keyword>
<dbReference type="InterPro" id="IPR029058">
    <property type="entry name" value="AB_hydrolase_fold"/>
</dbReference>
<proteinExistence type="predicted"/>
<name>A0ABW1UZB2_9LACO</name>
<dbReference type="InterPro" id="IPR051411">
    <property type="entry name" value="Polyketide_trans_af380"/>
</dbReference>
<keyword evidence="1" id="KW-0378">Hydrolase</keyword>
<dbReference type="PANTHER" id="PTHR47751">
    <property type="entry name" value="SUPERFAMILY HYDROLASE, PUTATIVE (AFU_ORTHOLOGUE AFUA_2G16580)-RELATED"/>
    <property type="match status" value="1"/>
</dbReference>
<reference evidence="2" key="1">
    <citation type="journal article" date="2019" name="Int. J. Syst. Evol. Microbiol.">
        <title>The Global Catalogue of Microorganisms (GCM) 10K type strain sequencing project: providing services to taxonomists for standard genome sequencing and annotation.</title>
        <authorList>
            <consortium name="The Broad Institute Genomics Platform"/>
            <consortium name="The Broad Institute Genome Sequencing Center for Infectious Disease"/>
            <person name="Wu L."/>
            <person name="Ma J."/>
        </authorList>
    </citation>
    <scope>NUCLEOTIDE SEQUENCE [LARGE SCALE GENOMIC DNA]</scope>
    <source>
        <strain evidence="2">CCM 8895</strain>
    </source>
</reference>
<dbReference type="PANTHER" id="PTHR47751:SF1">
    <property type="entry name" value="SUPERFAMILY HYDROLASE, PUTATIVE (AFU_ORTHOLOGUE AFUA_2G16580)-RELATED"/>
    <property type="match status" value="1"/>
</dbReference>
<accession>A0ABW1UZB2</accession>
<gene>
    <name evidence="1" type="ORF">ACFP1F_10215</name>
</gene>
<evidence type="ECO:0000313" key="1">
    <source>
        <dbReference type="EMBL" id="MFC6324111.1"/>
    </source>
</evidence>
<organism evidence="1 2">
    <name type="scientific">Companilactobacillus baiquanensis</name>
    <dbReference type="NCBI Taxonomy" id="2486005"/>
    <lineage>
        <taxon>Bacteria</taxon>
        <taxon>Bacillati</taxon>
        <taxon>Bacillota</taxon>
        <taxon>Bacilli</taxon>
        <taxon>Lactobacillales</taxon>
        <taxon>Lactobacillaceae</taxon>
        <taxon>Companilactobacillus</taxon>
    </lineage>
</organism>
<dbReference type="Gene3D" id="1.10.10.800">
    <property type="match status" value="1"/>
</dbReference>
<dbReference type="Proteomes" id="UP001596186">
    <property type="component" value="Unassembled WGS sequence"/>
</dbReference>